<organism evidence="1 2">
    <name type="scientific">Cohnella suwonensis</name>
    <dbReference type="NCBI Taxonomy" id="696072"/>
    <lineage>
        <taxon>Bacteria</taxon>
        <taxon>Bacillati</taxon>
        <taxon>Bacillota</taxon>
        <taxon>Bacilli</taxon>
        <taxon>Bacillales</taxon>
        <taxon>Paenibacillaceae</taxon>
        <taxon>Cohnella</taxon>
    </lineage>
</organism>
<dbReference type="RefSeq" id="WP_209748844.1">
    <property type="nucleotide sequence ID" value="NZ_JBHSMH010000025.1"/>
</dbReference>
<protein>
    <recommendedName>
        <fullName evidence="3">Butirosin biosynthesis protein H N-terminal domain-containing protein</fullName>
    </recommendedName>
</protein>
<accession>A0ABW0LTB0</accession>
<evidence type="ECO:0000313" key="2">
    <source>
        <dbReference type="Proteomes" id="UP001596105"/>
    </source>
</evidence>
<proteinExistence type="predicted"/>
<evidence type="ECO:0008006" key="3">
    <source>
        <dbReference type="Google" id="ProtNLM"/>
    </source>
</evidence>
<gene>
    <name evidence="1" type="ORF">ACFPPD_10470</name>
</gene>
<keyword evidence="2" id="KW-1185">Reference proteome</keyword>
<dbReference type="EMBL" id="JBHSMH010000025">
    <property type="protein sequence ID" value="MFC5469145.1"/>
    <property type="molecule type" value="Genomic_DNA"/>
</dbReference>
<evidence type="ECO:0000313" key="1">
    <source>
        <dbReference type="EMBL" id="MFC5469145.1"/>
    </source>
</evidence>
<sequence length="348" mass="41130">MTAKRLPLSDHDYVTYPNVAHLFSVIGNREETMPWVYTNFIQLVYFESLRKIDYTNKTDSFFDPLLFDCPWLNIQFTHRDTISQAWNGSIVQFAIDSIDRGNYIYFVADQYYIRASAAYGNHTHNHDMFIYGYDKTTKKLNIADNLKYGKYIRTTCGFDEMEMAYAHADPDRDWFDSRVMSFAFKPKTYFQYERYLVFDSVSVVHSLNRYIHSMKPASYMCLENTYGIAVYERVHEYLLALKQEREVIDIRLLHILYEHKKMMRRRIRYMLQHGYLADENLEASYANVEKEHEICVGLMLKFMITGDDKLLDRISGALMEAAVIEKELLGRVIATVSHRQVFYKGRAD</sequence>
<dbReference type="Proteomes" id="UP001596105">
    <property type="component" value="Unassembled WGS sequence"/>
</dbReference>
<comment type="caution">
    <text evidence="1">The sequence shown here is derived from an EMBL/GenBank/DDBJ whole genome shotgun (WGS) entry which is preliminary data.</text>
</comment>
<reference evidence="2" key="1">
    <citation type="journal article" date="2019" name="Int. J. Syst. Evol. Microbiol.">
        <title>The Global Catalogue of Microorganisms (GCM) 10K type strain sequencing project: providing services to taxonomists for standard genome sequencing and annotation.</title>
        <authorList>
            <consortium name="The Broad Institute Genomics Platform"/>
            <consortium name="The Broad Institute Genome Sequencing Center for Infectious Disease"/>
            <person name="Wu L."/>
            <person name="Ma J."/>
        </authorList>
    </citation>
    <scope>NUCLEOTIDE SEQUENCE [LARGE SCALE GENOMIC DNA]</scope>
    <source>
        <strain evidence="2">CCUG 57113</strain>
    </source>
</reference>
<name>A0ABW0LTB0_9BACL</name>